<accession>A0A562U574</accession>
<reference evidence="2 3" key="1">
    <citation type="submission" date="2019-07" db="EMBL/GenBank/DDBJ databases">
        <title>Genomic Encyclopedia of Archaeal and Bacterial Type Strains, Phase II (KMG-II): from individual species to whole genera.</title>
        <authorList>
            <person name="Goeker M."/>
        </authorList>
    </citation>
    <scope>NUCLEOTIDE SEQUENCE [LARGE SCALE GENOMIC DNA]</scope>
    <source>
        <strain evidence="2 3">ATCC BAA-1854</strain>
    </source>
</reference>
<dbReference type="Proteomes" id="UP000317010">
    <property type="component" value="Unassembled WGS sequence"/>
</dbReference>
<keyword evidence="1" id="KW-1133">Transmembrane helix</keyword>
<feature type="transmembrane region" description="Helical" evidence="1">
    <location>
        <begin position="12"/>
        <end position="28"/>
    </location>
</feature>
<keyword evidence="3" id="KW-1185">Reference proteome</keyword>
<dbReference type="RefSeq" id="WP_144912366.1">
    <property type="nucleotide sequence ID" value="NZ_VLLI01000005.1"/>
</dbReference>
<proteinExistence type="predicted"/>
<feature type="transmembrane region" description="Helical" evidence="1">
    <location>
        <begin position="159"/>
        <end position="177"/>
    </location>
</feature>
<feature type="transmembrane region" description="Helical" evidence="1">
    <location>
        <begin position="34"/>
        <end position="51"/>
    </location>
</feature>
<feature type="transmembrane region" description="Helical" evidence="1">
    <location>
        <begin position="82"/>
        <end position="100"/>
    </location>
</feature>
<keyword evidence="1" id="KW-0472">Membrane</keyword>
<protein>
    <submittedName>
        <fullName evidence="2">Uncharacterized protein</fullName>
    </submittedName>
</protein>
<feature type="transmembrane region" description="Helical" evidence="1">
    <location>
        <begin position="107"/>
        <end position="126"/>
    </location>
</feature>
<evidence type="ECO:0000256" key="1">
    <source>
        <dbReference type="SAM" id="Phobius"/>
    </source>
</evidence>
<dbReference type="EMBL" id="VLLI01000005">
    <property type="protein sequence ID" value="TWJ00894.1"/>
    <property type="molecule type" value="Genomic_DNA"/>
</dbReference>
<dbReference type="InterPro" id="IPR046487">
    <property type="entry name" value="DUF6580"/>
</dbReference>
<comment type="caution">
    <text evidence="2">The sequence shown here is derived from an EMBL/GenBank/DDBJ whole genome shotgun (WGS) entry which is preliminary data.</text>
</comment>
<feature type="transmembrane region" description="Helical" evidence="1">
    <location>
        <begin position="58"/>
        <end position="76"/>
    </location>
</feature>
<evidence type="ECO:0000313" key="3">
    <source>
        <dbReference type="Proteomes" id="UP000317010"/>
    </source>
</evidence>
<dbReference type="Pfam" id="PF20221">
    <property type="entry name" value="DUF6580"/>
    <property type="match status" value="1"/>
</dbReference>
<name>A0A562U574_9SPHI</name>
<gene>
    <name evidence="2" type="ORF">JN11_02154</name>
</gene>
<dbReference type="AlphaFoldDB" id="A0A562U574"/>
<dbReference type="OrthoDB" id="9806699at2"/>
<sequence>MSLKKINLRNGALIFMIICAAATRLINFNHLTGWSNFTPVGAIAMFGGAYFADKWKAFLVPLVILFISDIPLDYMYFGKFMLFYSGALPVYIAYALMVLVGTFIRKVTVINVAAGSVLTIVIHWLVTDIDPWLQGTLYSKSFYGYFESLAAAIPFELNGLYATLIFSAILFGGFELAQRKFTFLRLNKELAI</sequence>
<organism evidence="2 3">
    <name type="scientific">Mucilaginibacter frigoritolerans</name>
    <dbReference type="NCBI Taxonomy" id="652788"/>
    <lineage>
        <taxon>Bacteria</taxon>
        <taxon>Pseudomonadati</taxon>
        <taxon>Bacteroidota</taxon>
        <taxon>Sphingobacteriia</taxon>
        <taxon>Sphingobacteriales</taxon>
        <taxon>Sphingobacteriaceae</taxon>
        <taxon>Mucilaginibacter</taxon>
    </lineage>
</organism>
<evidence type="ECO:0000313" key="2">
    <source>
        <dbReference type="EMBL" id="TWJ00894.1"/>
    </source>
</evidence>
<keyword evidence="1" id="KW-0812">Transmembrane</keyword>